<dbReference type="Pfam" id="PF00535">
    <property type="entry name" value="Glycos_transf_2"/>
    <property type="match status" value="1"/>
</dbReference>
<keyword evidence="2" id="KW-0808">Transferase</keyword>
<gene>
    <name evidence="2" type="ORF">AAK873_00515</name>
</gene>
<dbReference type="CDD" id="cd06433">
    <property type="entry name" value="GT_2_WfgS_like"/>
    <property type="match status" value="1"/>
</dbReference>
<dbReference type="EMBL" id="JBCLPP010000001">
    <property type="protein sequence ID" value="MEY8244094.1"/>
    <property type="molecule type" value="Genomic_DNA"/>
</dbReference>
<accession>A0ABV4CRU0</accession>
<dbReference type="SUPFAM" id="SSF53448">
    <property type="entry name" value="Nucleotide-diphospho-sugar transferases"/>
    <property type="match status" value="1"/>
</dbReference>
<evidence type="ECO:0000259" key="1">
    <source>
        <dbReference type="Pfam" id="PF00535"/>
    </source>
</evidence>
<dbReference type="EC" id="2.4.-.-" evidence="2"/>
<protein>
    <submittedName>
        <fullName evidence="2">Glycosyltransferase family 2 protein</fullName>
        <ecNumber evidence="2">2.4.-.-</ecNumber>
    </submittedName>
</protein>
<feature type="domain" description="Glycosyltransferase 2-like" evidence="1">
    <location>
        <begin position="7"/>
        <end position="136"/>
    </location>
</feature>
<dbReference type="PANTHER" id="PTHR22916:SF67">
    <property type="entry name" value="COLANIC ACID BIOSYNTHESIS GLYCOSYL TRANSFERASE WCAE-RELATED"/>
    <property type="match status" value="1"/>
</dbReference>
<keyword evidence="2" id="KW-0328">Glycosyltransferase</keyword>
<proteinExistence type="predicted"/>
<organism evidence="2 3">
    <name type="scientific">Heminiphilus faecis</name>
    <dbReference type="NCBI Taxonomy" id="2601703"/>
    <lineage>
        <taxon>Bacteria</taxon>
        <taxon>Pseudomonadati</taxon>
        <taxon>Bacteroidota</taxon>
        <taxon>Bacteroidia</taxon>
        <taxon>Bacteroidales</taxon>
        <taxon>Muribaculaceae</taxon>
        <taxon>Heminiphilus</taxon>
    </lineage>
</organism>
<dbReference type="GO" id="GO:0016757">
    <property type="term" value="F:glycosyltransferase activity"/>
    <property type="evidence" value="ECO:0007669"/>
    <property type="project" value="UniProtKB-KW"/>
</dbReference>
<dbReference type="Proteomes" id="UP001565200">
    <property type="component" value="Unassembled WGS sequence"/>
</dbReference>
<dbReference type="InterPro" id="IPR001173">
    <property type="entry name" value="Glyco_trans_2-like"/>
</dbReference>
<dbReference type="InterPro" id="IPR029044">
    <property type="entry name" value="Nucleotide-diphossugar_trans"/>
</dbReference>
<dbReference type="Gene3D" id="3.90.550.10">
    <property type="entry name" value="Spore Coat Polysaccharide Biosynthesis Protein SpsA, Chain A"/>
    <property type="match status" value="1"/>
</dbReference>
<dbReference type="PANTHER" id="PTHR22916">
    <property type="entry name" value="GLYCOSYLTRANSFERASE"/>
    <property type="match status" value="1"/>
</dbReference>
<evidence type="ECO:0000313" key="3">
    <source>
        <dbReference type="Proteomes" id="UP001565200"/>
    </source>
</evidence>
<comment type="caution">
    <text evidence="2">The sequence shown here is derived from an EMBL/GenBank/DDBJ whole genome shotgun (WGS) entry which is preliminary data.</text>
</comment>
<dbReference type="RefSeq" id="WP_369863041.1">
    <property type="nucleotide sequence ID" value="NZ_JBCLPP010000001.1"/>
</dbReference>
<keyword evidence="3" id="KW-1185">Reference proteome</keyword>
<reference evidence="2 3" key="1">
    <citation type="submission" date="2024-03" db="EMBL/GenBank/DDBJ databases">
        <title>Mouse gut bacterial collection (mGBC) of GemPharmatech.</title>
        <authorList>
            <person name="He Y."/>
            <person name="Dong L."/>
            <person name="Wu D."/>
            <person name="Gao X."/>
            <person name="Lin Z."/>
        </authorList>
    </citation>
    <scope>NUCLEOTIDE SEQUENCE [LARGE SCALE GENOMIC DNA]</scope>
    <source>
        <strain evidence="2 3">54-13</strain>
    </source>
</reference>
<evidence type="ECO:0000313" key="2">
    <source>
        <dbReference type="EMBL" id="MEY8244094.1"/>
    </source>
</evidence>
<name>A0ABV4CRU0_9BACT</name>
<sequence>MNNLKITVVTICYNALDTIESTMLSVFDQTYDNIEYIIIDGGSTDGTVDIIKKYADRLTYWVSEPDRGIYDAMNKGIAAATGDYINFMNAGDKFARTDVIAQICDSVEKKTDIVYGDYYILNDKKSKYPIYTKPQTISKVISKVISKSPICHQATFTRTEYLKTYPFDLKFKICADWNSFRKGFLEDGLVFQYVALPICYFDSNAGMSHDNLDLLYKERYMGLGIEHKFFHKLPHEIIRYGVHLKRHLLRLLH</sequence>